<dbReference type="SUPFAM" id="SSF52091">
    <property type="entry name" value="SpoIIaa-like"/>
    <property type="match status" value="1"/>
</dbReference>
<dbReference type="GO" id="GO:0055085">
    <property type="term" value="P:transmembrane transport"/>
    <property type="evidence" value="ECO:0007669"/>
    <property type="project" value="InterPro"/>
</dbReference>
<feature type="transmembrane region" description="Helical" evidence="5">
    <location>
        <begin position="422"/>
        <end position="440"/>
    </location>
</feature>
<feature type="transmembrane region" description="Helical" evidence="5">
    <location>
        <begin position="157"/>
        <end position="179"/>
    </location>
</feature>
<dbReference type="GO" id="GO:0016020">
    <property type="term" value="C:membrane"/>
    <property type="evidence" value="ECO:0007669"/>
    <property type="project" value="UniProtKB-SubCell"/>
</dbReference>
<dbReference type="EnsemblMetazoa" id="PPAI011087-RA">
    <property type="protein sequence ID" value="PPAI011087-PA"/>
    <property type="gene ID" value="PPAI011087"/>
</dbReference>
<evidence type="ECO:0000256" key="2">
    <source>
        <dbReference type="ARBA" id="ARBA00022692"/>
    </source>
</evidence>
<dbReference type="PANTHER" id="PTHR11814">
    <property type="entry name" value="SULFATE TRANSPORTER"/>
    <property type="match status" value="1"/>
</dbReference>
<dbReference type="Pfam" id="PF01740">
    <property type="entry name" value="STAS"/>
    <property type="match status" value="1"/>
</dbReference>
<evidence type="ECO:0000256" key="1">
    <source>
        <dbReference type="ARBA" id="ARBA00004141"/>
    </source>
</evidence>
<evidence type="ECO:0000313" key="7">
    <source>
        <dbReference type="Proteomes" id="UP000092462"/>
    </source>
</evidence>
<dbReference type="InterPro" id="IPR001902">
    <property type="entry name" value="SLC26A/SulP_fam"/>
</dbReference>
<dbReference type="Gene3D" id="3.30.750.24">
    <property type="entry name" value="STAS domain"/>
    <property type="match status" value="1"/>
</dbReference>
<dbReference type="FunFam" id="3.30.750.24:FF:000028">
    <property type="entry name" value="Sulfate transporter, putative"/>
    <property type="match status" value="1"/>
</dbReference>
<feature type="transmembrane region" description="Helical" evidence="5">
    <location>
        <begin position="110"/>
        <end position="127"/>
    </location>
</feature>
<dbReference type="AlphaFoldDB" id="A0A1B0DRA4"/>
<evidence type="ECO:0000256" key="5">
    <source>
        <dbReference type="SAM" id="Phobius"/>
    </source>
</evidence>
<accession>A0A1B0DRA4</accession>
<evidence type="ECO:0000256" key="4">
    <source>
        <dbReference type="ARBA" id="ARBA00023136"/>
    </source>
</evidence>
<dbReference type="RefSeq" id="XP_055710785.1">
    <property type="nucleotide sequence ID" value="XM_055854810.1"/>
</dbReference>
<dbReference type="VEuPathDB" id="VectorBase:PPAPM1_008946"/>
<dbReference type="CDD" id="cd07042">
    <property type="entry name" value="STAS_SulP_like_sulfate_transporter"/>
    <property type="match status" value="1"/>
</dbReference>
<dbReference type="Proteomes" id="UP000092462">
    <property type="component" value="Unassembled WGS sequence"/>
</dbReference>
<dbReference type="VEuPathDB" id="VectorBase:PPAI011087"/>
<keyword evidence="2 5" id="KW-0812">Transmembrane</keyword>
<proteinExistence type="predicted"/>
<evidence type="ECO:0000256" key="3">
    <source>
        <dbReference type="ARBA" id="ARBA00022989"/>
    </source>
</evidence>
<dbReference type="GeneID" id="129806313"/>
<dbReference type="InterPro" id="IPR011547">
    <property type="entry name" value="SLC26A/SulP_dom"/>
</dbReference>
<evidence type="ECO:0000313" key="6">
    <source>
        <dbReference type="EnsemblMetazoa" id="PPAI011087-PA"/>
    </source>
</evidence>
<comment type="subcellular location">
    <subcellularLocation>
        <location evidence="1">Membrane</location>
        <topology evidence="1">Multi-pass membrane protein</topology>
    </subcellularLocation>
</comment>
<dbReference type="EMBL" id="AJVK01019779">
    <property type="status" value="NOT_ANNOTATED_CDS"/>
    <property type="molecule type" value="Genomic_DNA"/>
</dbReference>
<sequence>MAYENRALNDSMLNIPSEPRGAFTGSNQFILNEDAKKSTRDQLRAIGPWCRQKAKNIFRKKTLYKRLPFLSWLPRYSGADAVGDLVAGITVGLTVIPQALAYAGIAGLPAAYGLYGSFMGCFVYIFLGSHKDVPMGPTAIASLLTLQASKGVWQRSVLLGFLTGLIEILMGILGLGFLLDFVSGPVNSGFTSAVALVILSSQVKDVLGISASGNTFIQMWSSIFEHIQDTRLWDTVLGILCIIVLMLMRKITSIKIGPENDGDKTTVQKIVNKLLWLIGTSRNAILVVICGGIGACLHSTGQQYLKLIGDIPPGLPAFQPPPFSIPAVTNGTEIIQEEESFSEMVSQLGSGLIVVPLIALLENMAICKVFSEGKPIDASQELLAIGTANVVNSFVQGYPGNGALSRGAVSHASGSRTPMGSLYTGVLVILALLFFTPYFYFIPRAALAAIIIAAVVFMVEVRVIKPMWRSKKSDLLPGLATFVACLALPLEFGILVGIGINVVFILYHSARPKISIELCATTGVNTKYLMITPDRCLIFPSTEYVRNLVNKQGIKSQTPVVIDCSHIYGADYTAATVIETLVRDFDSRGQKILFYNLKPSVVHVFEGVDNHILVYYDFDALERVINEK</sequence>
<dbReference type="InterPro" id="IPR036513">
    <property type="entry name" value="STAS_dom_sf"/>
</dbReference>
<name>A0A1B0DRA4_PHLPP</name>
<keyword evidence="3 5" id="KW-1133">Transmembrane helix</keyword>
<keyword evidence="7" id="KW-1185">Reference proteome</keyword>
<feature type="transmembrane region" description="Helical" evidence="5">
    <location>
        <begin position="446"/>
        <end position="464"/>
    </location>
</feature>
<organism evidence="6 7">
    <name type="scientific">Phlebotomus papatasi</name>
    <name type="common">Sandfly</name>
    <dbReference type="NCBI Taxonomy" id="29031"/>
    <lineage>
        <taxon>Eukaryota</taxon>
        <taxon>Metazoa</taxon>
        <taxon>Ecdysozoa</taxon>
        <taxon>Arthropoda</taxon>
        <taxon>Hexapoda</taxon>
        <taxon>Insecta</taxon>
        <taxon>Pterygota</taxon>
        <taxon>Neoptera</taxon>
        <taxon>Endopterygota</taxon>
        <taxon>Diptera</taxon>
        <taxon>Nematocera</taxon>
        <taxon>Psychodoidea</taxon>
        <taxon>Psychodidae</taxon>
        <taxon>Phlebotomus</taxon>
        <taxon>Phlebotomus</taxon>
    </lineage>
</organism>
<keyword evidence="4 5" id="KW-0472">Membrane</keyword>
<dbReference type="PROSITE" id="PS50801">
    <property type="entry name" value="STAS"/>
    <property type="match status" value="1"/>
</dbReference>
<feature type="transmembrane region" description="Helical" evidence="5">
    <location>
        <begin position="85"/>
        <end position="104"/>
    </location>
</feature>
<protein>
    <submittedName>
        <fullName evidence="6">Uncharacterized protein</fullName>
    </submittedName>
</protein>
<feature type="transmembrane region" description="Helical" evidence="5">
    <location>
        <begin position="230"/>
        <end position="248"/>
    </location>
</feature>
<feature type="transmembrane region" description="Helical" evidence="5">
    <location>
        <begin position="476"/>
        <end position="507"/>
    </location>
</feature>
<dbReference type="InterPro" id="IPR002645">
    <property type="entry name" value="STAS_dom"/>
</dbReference>
<reference evidence="6" key="1">
    <citation type="submission" date="2022-08" db="UniProtKB">
        <authorList>
            <consortium name="EnsemblMetazoa"/>
        </authorList>
    </citation>
    <scope>IDENTIFICATION</scope>
    <source>
        <strain evidence="6">Israel</strain>
    </source>
</reference>
<dbReference type="Pfam" id="PF00916">
    <property type="entry name" value="Sulfate_transp"/>
    <property type="match status" value="1"/>
</dbReference>